<dbReference type="HOGENOM" id="CLU_818961_0_0_1"/>
<dbReference type="OMA" id="NDHERFA"/>
<evidence type="ECO:0008006" key="4">
    <source>
        <dbReference type="Google" id="ProtNLM"/>
    </source>
</evidence>
<dbReference type="OrthoDB" id="10525848at2759"/>
<evidence type="ECO:0000256" key="1">
    <source>
        <dbReference type="SAM" id="MobiDB-lite"/>
    </source>
</evidence>
<feature type="region of interest" description="Disordered" evidence="1">
    <location>
        <begin position="1"/>
        <end position="79"/>
    </location>
</feature>
<dbReference type="EMBL" id="KB446535">
    <property type="protein sequence ID" value="EME50074.1"/>
    <property type="molecule type" value="Genomic_DNA"/>
</dbReference>
<sequence>MDESEYPWPTTAPPVSGTERDAASVPPPSSRPRPISPELSTARSDAGPPPSPRPAPASLTLPVPTLHAMQPPRPEEAESAMSLVRRALAHARHLDKKCHFREAMDRYGRALEKFEDALERIQLLPLERHDLESIVDEDRQRCAALRRLDAAGDLHNAPVLPKLSARPPSPSTEPFLSYQYAAPSTAGKRKRGETQGPASGSKMRRIQPSIELRERNDSLDNLEENTDVEAADEHESEDPEHAVKGRTPGFVRDSTPLPGRIENLGPSNPLHGLTTYALATSQQARYHARIAGGHAMSYQHRDHNHIHFEAGGSRKGFDQLIARMAADASSENTLPPDVH</sequence>
<feature type="compositionally biased region" description="Pro residues" evidence="1">
    <location>
        <begin position="25"/>
        <end position="35"/>
    </location>
</feature>
<protein>
    <recommendedName>
        <fullName evidence="4">MIT domain-containing protein</fullName>
    </recommendedName>
</protein>
<name>N1Q581_DOTSN</name>
<evidence type="ECO:0000313" key="3">
    <source>
        <dbReference type="Proteomes" id="UP000016933"/>
    </source>
</evidence>
<feature type="compositionally biased region" description="Acidic residues" evidence="1">
    <location>
        <begin position="220"/>
        <end position="238"/>
    </location>
</feature>
<evidence type="ECO:0000313" key="2">
    <source>
        <dbReference type="EMBL" id="EME50074.1"/>
    </source>
</evidence>
<dbReference type="Proteomes" id="UP000016933">
    <property type="component" value="Unassembled WGS sequence"/>
</dbReference>
<proteinExistence type="predicted"/>
<gene>
    <name evidence="2" type="ORF">DOTSEDRAFT_31194</name>
</gene>
<dbReference type="AlphaFoldDB" id="N1Q581"/>
<accession>N1Q581</accession>
<feature type="compositionally biased region" description="Low complexity" evidence="1">
    <location>
        <begin position="36"/>
        <end position="46"/>
    </location>
</feature>
<feature type="region of interest" description="Disordered" evidence="1">
    <location>
        <begin position="158"/>
        <end position="252"/>
    </location>
</feature>
<keyword evidence="3" id="KW-1185">Reference proteome</keyword>
<reference evidence="2 3" key="2">
    <citation type="journal article" date="2012" name="PLoS Pathog.">
        <title>Diverse lifestyles and strategies of plant pathogenesis encoded in the genomes of eighteen Dothideomycetes fungi.</title>
        <authorList>
            <person name="Ohm R.A."/>
            <person name="Feau N."/>
            <person name="Henrissat B."/>
            <person name="Schoch C.L."/>
            <person name="Horwitz B.A."/>
            <person name="Barry K.W."/>
            <person name="Condon B.J."/>
            <person name="Copeland A.C."/>
            <person name="Dhillon B."/>
            <person name="Glaser F."/>
            <person name="Hesse C.N."/>
            <person name="Kosti I."/>
            <person name="LaButti K."/>
            <person name="Lindquist E.A."/>
            <person name="Lucas S."/>
            <person name="Salamov A.A."/>
            <person name="Bradshaw R.E."/>
            <person name="Ciuffetti L."/>
            <person name="Hamelin R.C."/>
            <person name="Kema G.H.J."/>
            <person name="Lawrence C."/>
            <person name="Scott J.A."/>
            <person name="Spatafora J.W."/>
            <person name="Turgeon B.G."/>
            <person name="de Wit P.J.G.M."/>
            <person name="Zhong S."/>
            <person name="Goodwin S.B."/>
            <person name="Grigoriev I.V."/>
        </authorList>
    </citation>
    <scope>NUCLEOTIDE SEQUENCE [LARGE SCALE GENOMIC DNA]</scope>
    <source>
        <strain evidence="3">NZE10 / CBS 128990</strain>
    </source>
</reference>
<organism evidence="2 3">
    <name type="scientific">Dothistroma septosporum (strain NZE10 / CBS 128990)</name>
    <name type="common">Red band needle blight fungus</name>
    <name type="synonym">Mycosphaerella pini</name>
    <dbReference type="NCBI Taxonomy" id="675120"/>
    <lineage>
        <taxon>Eukaryota</taxon>
        <taxon>Fungi</taxon>
        <taxon>Dikarya</taxon>
        <taxon>Ascomycota</taxon>
        <taxon>Pezizomycotina</taxon>
        <taxon>Dothideomycetes</taxon>
        <taxon>Dothideomycetidae</taxon>
        <taxon>Mycosphaerellales</taxon>
        <taxon>Mycosphaerellaceae</taxon>
        <taxon>Dothistroma</taxon>
    </lineage>
</organism>
<reference evidence="3" key="1">
    <citation type="journal article" date="2012" name="PLoS Genet.">
        <title>The genomes of the fungal plant pathogens Cladosporium fulvum and Dothistroma septosporum reveal adaptation to different hosts and lifestyles but also signatures of common ancestry.</title>
        <authorList>
            <person name="de Wit P.J.G.M."/>
            <person name="van der Burgt A."/>
            <person name="Oekmen B."/>
            <person name="Stergiopoulos I."/>
            <person name="Abd-Elsalam K.A."/>
            <person name="Aerts A.L."/>
            <person name="Bahkali A.H."/>
            <person name="Beenen H.G."/>
            <person name="Chettri P."/>
            <person name="Cox M.P."/>
            <person name="Datema E."/>
            <person name="de Vries R.P."/>
            <person name="Dhillon B."/>
            <person name="Ganley A.R."/>
            <person name="Griffiths S.A."/>
            <person name="Guo Y."/>
            <person name="Hamelin R.C."/>
            <person name="Henrissat B."/>
            <person name="Kabir M.S."/>
            <person name="Jashni M.K."/>
            <person name="Kema G."/>
            <person name="Klaubauf S."/>
            <person name="Lapidus A."/>
            <person name="Levasseur A."/>
            <person name="Lindquist E."/>
            <person name="Mehrabi R."/>
            <person name="Ohm R.A."/>
            <person name="Owen T.J."/>
            <person name="Salamov A."/>
            <person name="Schwelm A."/>
            <person name="Schijlen E."/>
            <person name="Sun H."/>
            <person name="van den Burg H.A."/>
            <person name="van Ham R.C.H.J."/>
            <person name="Zhang S."/>
            <person name="Goodwin S.B."/>
            <person name="Grigoriev I.V."/>
            <person name="Collemare J."/>
            <person name="Bradshaw R.E."/>
        </authorList>
    </citation>
    <scope>NUCLEOTIDE SEQUENCE [LARGE SCALE GENOMIC DNA]</scope>
    <source>
        <strain evidence="3">NZE10 / CBS 128990</strain>
    </source>
</reference>